<name>A0A6J6EHA6_9ZZZZ</name>
<evidence type="ECO:0000256" key="2">
    <source>
        <dbReference type="ARBA" id="ARBA00022679"/>
    </source>
</evidence>
<dbReference type="GO" id="GO:0032259">
    <property type="term" value="P:methylation"/>
    <property type="evidence" value="ECO:0007669"/>
    <property type="project" value="UniProtKB-KW"/>
</dbReference>
<accession>A0A6J6EHA6</accession>
<dbReference type="Gene3D" id="3.40.50.150">
    <property type="entry name" value="Vaccinia Virus protein VP39"/>
    <property type="match status" value="1"/>
</dbReference>
<sequence length="230" mass="26117">MNTSRSDHSADFQKEHAGAEYFSQLYGSKDDKGKPKQSKLDKIRDRSLVRLYKRYSSVPIAESKVLDVGCGYGWLLENFAGAAKLVGIDISHHAIEIAAGRNPTYFFKQGNLERPIDFEETFDLVLANNVIEHLNNPVAGVNSISAVCHTNSIVLVHLPTISNSLTRWEYKKLYDSDPTHIYRPSGKQVRELFESNGFISVRDSYLPHYPAWLTKIYPIHPAYLAVFRKQ</sequence>
<gene>
    <name evidence="4" type="ORF">UFOPK1726_00527</name>
</gene>
<proteinExistence type="predicted"/>
<dbReference type="CDD" id="cd02440">
    <property type="entry name" value="AdoMet_MTases"/>
    <property type="match status" value="1"/>
</dbReference>
<keyword evidence="1" id="KW-0489">Methyltransferase</keyword>
<dbReference type="GO" id="GO:0008168">
    <property type="term" value="F:methyltransferase activity"/>
    <property type="evidence" value="ECO:0007669"/>
    <property type="project" value="UniProtKB-KW"/>
</dbReference>
<dbReference type="InterPro" id="IPR029063">
    <property type="entry name" value="SAM-dependent_MTases_sf"/>
</dbReference>
<dbReference type="PANTHER" id="PTHR43464:SF19">
    <property type="entry name" value="UBIQUINONE BIOSYNTHESIS O-METHYLTRANSFERASE, MITOCHONDRIAL"/>
    <property type="match status" value="1"/>
</dbReference>
<keyword evidence="2" id="KW-0808">Transferase</keyword>
<organism evidence="4">
    <name type="scientific">freshwater metagenome</name>
    <dbReference type="NCBI Taxonomy" id="449393"/>
    <lineage>
        <taxon>unclassified sequences</taxon>
        <taxon>metagenomes</taxon>
        <taxon>ecological metagenomes</taxon>
    </lineage>
</organism>
<evidence type="ECO:0000313" key="4">
    <source>
        <dbReference type="EMBL" id="CAB4575236.1"/>
    </source>
</evidence>
<dbReference type="SUPFAM" id="SSF53335">
    <property type="entry name" value="S-adenosyl-L-methionine-dependent methyltransferases"/>
    <property type="match status" value="1"/>
</dbReference>
<reference evidence="4" key="1">
    <citation type="submission" date="2020-05" db="EMBL/GenBank/DDBJ databases">
        <authorList>
            <person name="Chiriac C."/>
            <person name="Salcher M."/>
            <person name="Ghai R."/>
            <person name="Kavagutti S V."/>
        </authorList>
    </citation>
    <scope>NUCLEOTIDE SEQUENCE</scope>
</reference>
<dbReference type="EMBL" id="CAEZTT010000047">
    <property type="protein sequence ID" value="CAB4575236.1"/>
    <property type="molecule type" value="Genomic_DNA"/>
</dbReference>
<keyword evidence="3" id="KW-0949">S-adenosyl-L-methionine</keyword>
<dbReference type="AlphaFoldDB" id="A0A6J6EHA6"/>
<dbReference type="Pfam" id="PF13489">
    <property type="entry name" value="Methyltransf_23"/>
    <property type="match status" value="1"/>
</dbReference>
<evidence type="ECO:0000256" key="3">
    <source>
        <dbReference type="ARBA" id="ARBA00022691"/>
    </source>
</evidence>
<protein>
    <submittedName>
        <fullName evidence="4">Unannotated protein</fullName>
    </submittedName>
</protein>
<evidence type="ECO:0000256" key="1">
    <source>
        <dbReference type="ARBA" id="ARBA00022603"/>
    </source>
</evidence>
<dbReference type="PANTHER" id="PTHR43464">
    <property type="entry name" value="METHYLTRANSFERASE"/>
    <property type="match status" value="1"/>
</dbReference>